<sequence length="124" mass="13908">MGEAVCCSSRWDCIRLYCTFSHGPGPVCLAHCSGVPTLVRFPLSPPLPALCMHARQCRSRSPCILDSWVALPCRIDHRIACASAYYAHMPCWIVVEGDERYSLPTRMLYHIVRSHHSQDSSCVC</sequence>
<proteinExistence type="predicted"/>
<dbReference type="AlphaFoldDB" id="A0A4Q9PG71"/>
<protein>
    <submittedName>
        <fullName evidence="1">Uncharacterized protein</fullName>
    </submittedName>
</protein>
<dbReference type="Proteomes" id="UP000292082">
    <property type="component" value="Unassembled WGS sequence"/>
</dbReference>
<accession>A0A4Q9PG71</accession>
<name>A0A4Q9PG71_9APHY</name>
<keyword evidence="2" id="KW-1185">Reference proteome</keyword>
<gene>
    <name evidence="1" type="ORF">BD310DRAFT_942250</name>
</gene>
<organism evidence="1 2">
    <name type="scientific">Dichomitus squalens</name>
    <dbReference type="NCBI Taxonomy" id="114155"/>
    <lineage>
        <taxon>Eukaryota</taxon>
        <taxon>Fungi</taxon>
        <taxon>Dikarya</taxon>
        <taxon>Basidiomycota</taxon>
        <taxon>Agaricomycotina</taxon>
        <taxon>Agaricomycetes</taxon>
        <taxon>Polyporales</taxon>
        <taxon>Polyporaceae</taxon>
        <taxon>Dichomitus</taxon>
    </lineage>
</organism>
<evidence type="ECO:0000313" key="2">
    <source>
        <dbReference type="Proteomes" id="UP000292082"/>
    </source>
</evidence>
<reference evidence="1 2" key="1">
    <citation type="submission" date="2019-01" db="EMBL/GenBank/DDBJ databases">
        <title>Draft genome sequences of three monokaryotic isolates of the white-rot basidiomycete fungus Dichomitus squalens.</title>
        <authorList>
            <consortium name="DOE Joint Genome Institute"/>
            <person name="Lopez S.C."/>
            <person name="Andreopoulos B."/>
            <person name="Pangilinan J."/>
            <person name="Lipzen A."/>
            <person name="Riley R."/>
            <person name="Ahrendt S."/>
            <person name="Ng V."/>
            <person name="Barry K."/>
            <person name="Daum C."/>
            <person name="Grigoriev I.V."/>
            <person name="Hilden K.S."/>
            <person name="Makela M.R."/>
            <person name="de Vries R.P."/>
        </authorList>
    </citation>
    <scope>NUCLEOTIDE SEQUENCE [LARGE SCALE GENOMIC DNA]</scope>
    <source>
        <strain evidence="1 2">CBS 464.89</strain>
    </source>
</reference>
<dbReference type="EMBL" id="ML145329">
    <property type="protein sequence ID" value="TBU51396.1"/>
    <property type="molecule type" value="Genomic_DNA"/>
</dbReference>
<evidence type="ECO:0000313" key="1">
    <source>
        <dbReference type="EMBL" id="TBU51396.1"/>
    </source>
</evidence>